<organism evidence="2 3">
    <name type="scientific">Danaus plexippus plexippus</name>
    <dbReference type="NCBI Taxonomy" id="278856"/>
    <lineage>
        <taxon>Eukaryota</taxon>
        <taxon>Metazoa</taxon>
        <taxon>Ecdysozoa</taxon>
        <taxon>Arthropoda</taxon>
        <taxon>Hexapoda</taxon>
        <taxon>Insecta</taxon>
        <taxon>Pterygota</taxon>
        <taxon>Neoptera</taxon>
        <taxon>Endopterygota</taxon>
        <taxon>Lepidoptera</taxon>
        <taxon>Glossata</taxon>
        <taxon>Ditrysia</taxon>
        <taxon>Papilionoidea</taxon>
        <taxon>Nymphalidae</taxon>
        <taxon>Danainae</taxon>
        <taxon>Danaini</taxon>
        <taxon>Danaina</taxon>
        <taxon>Danaus</taxon>
        <taxon>Danaus</taxon>
    </lineage>
</organism>
<feature type="region of interest" description="Disordered" evidence="1">
    <location>
        <begin position="1"/>
        <end position="27"/>
    </location>
</feature>
<dbReference type="KEGG" id="dpl:KGM_210017A"/>
<dbReference type="EMBL" id="AGBW02014858">
    <property type="protein sequence ID" value="OWR40983.1"/>
    <property type="molecule type" value="Genomic_DNA"/>
</dbReference>
<proteinExistence type="predicted"/>
<dbReference type="AlphaFoldDB" id="A0A212EHL1"/>
<dbReference type="InParanoid" id="A0A212EHL1"/>
<evidence type="ECO:0000256" key="1">
    <source>
        <dbReference type="SAM" id="MobiDB-lite"/>
    </source>
</evidence>
<name>A0A212EHL1_DANPL</name>
<feature type="non-terminal residue" evidence="2">
    <location>
        <position position="116"/>
    </location>
</feature>
<evidence type="ECO:0000313" key="3">
    <source>
        <dbReference type="Proteomes" id="UP000007151"/>
    </source>
</evidence>
<reference evidence="2 3" key="1">
    <citation type="journal article" date="2011" name="Cell">
        <title>The monarch butterfly genome yields insights into long-distance migration.</title>
        <authorList>
            <person name="Zhan S."/>
            <person name="Merlin C."/>
            <person name="Boore J.L."/>
            <person name="Reppert S.M."/>
        </authorList>
    </citation>
    <scope>NUCLEOTIDE SEQUENCE [LARGE SCALE GENOMIC DNA]</scope>
    <source>
        <strain evidence="2">F-2</strain>
    </source>
</reference>
<keyword evidence="3" id="KW-1185">Reference proteome</keyword>
<evidence type="ECO:0000313" key="2">
    <source>
        <dbReference type="EMBL" id="OWR40983.1"/>
    </source>
</evidence>
<protein>
    <submittedName>
        <fullName evidence="2">Uncharacterized protein</fullName>
    </submittedName>
</protein>
<sequence length="116" mass="13296">MIEPNPAQDPPSGARADETSHEFHGRKTCPVVASYNITVAKSKIHNFETVRQEIPQNTEFPNYFQMLYEYGGERIEQMQGHQHPGVQVFDFQNWWSEQVVKEEDEDPGATTSLQEG</sequence>
<accession>A0A212EHL1</accession>
<comment type="caution">
    <text evidence="2">The sequence shown here is derived from an EMBL/GenBank/DDBJ whole genome shotgun (WGS) entry which is preliminary data.</text>
</comment>
<gene>
    <name evidence="2" type="ORF">KGM_210017A</name>
</gene>
<feature type="compositionally biased region" description="Basic and acidic residues" evidence="1">
    <location>
        <begin position="15"/>
        <end position="25"/>
    </location>
</feature>
<dbReference type="Proteomes" id="UP000007151">
    <property type="component" value="Unassembled WGS sequence"/>
</dbReference>